<feature type="compositionally biased region" description="Basic and acidic residues" evidence="1">
    <location>
        <begin position="142"/>
        <end position="152"/>
    </location>
</feature>
<feature type="compositionally biased region" description="Polar residues" evidence="1">
    <location>
        <begin position="278"/>
        <end position="287"/>
    </location>
</feature>
<dbReference type="STRING" id="1047168.A0A0F4G506"/>
<dbReference type="AlphaFoldDB" id="A0A0F4G506"/>
<feature type="region of interest" description="Disordered" evidence="1">
    <location>
        <begin position="73"/>
        <end position="108"/>
    </location>
</feature>
<dbReference type="PANTHER" id="PTHR37988:SF1">
    <property type="entry name" value="UPF0592 MEMBRANE PROTEIN C7D4.03C"/>
    <property type="match status" value="1"/>
</dbReference>
<reference evidence="2 3" key="1">
    <citation type="submission" date="2015-03" db="EMBL/GenBank/DDBJ databases">
        <title>RNA-seq based gene annotation and comparative genomics of four Zymoseptoria species reveal species-specific pathogenicity related genes and transposable element activity.</title>
        <authorList>
            <person name="Grandaubert J."/>
            <person name="Bhattacharyya A."/>
            <person name="Stukenbrock E.H."/>
        </authorList>
    </citation>
    <scope>NUCLEOTIDE SEQUENCE [LARGE SCALE GENOMIC DNA]</scope>
    <source>
        <strain evidence="2 3">Zb18110</strain>
    </source>
</reference>
<dbReference type="InterPro" id="IPR013887">
    <property type="entry name" value="UPF0592"/>
</dbReference>
<organism evidence="2 3">
    <name type="scientific">Zymoseptoria brevis</name>
    <dbReference type="NCBI Taxonomy" id="1047168"/>
    <lineage>
        <taxon>Eukaryota</taxon>
        <taxon>Fungi</taxon>
        <taxon>Dikarya</taxon>
        <taxon>Ascomycota</taxon>
        <taxon>Pezizomycotina</taxon>
        <taxon>Dothideomycetes</taxon>
        <taxon>Dothideomycetidae</taxon>
        <taxon>Mycosphaerellales</taxon>
        <taxon>Mycosphaerellaceae</taxon>
        <taxon>Zymoseptoria</taxon>
    </lineage>
</organism>
<evidence type="ECO:0000313" key="2">
    <source>
        <dbReference type="EMBL" id="KJX92431.1"/>
    </source>
</evidence>
<dbReference type="Pfam" id="PF08578">
    <property type="entry name" value="DUF1765"/>
    <property type="match status" value="1"/>
</dbReference>
<evidence type="ECO:0000313" key="3">
    <source>
        <dbReference type="Proteomes" id="UP000033647"/>
    </source>
</evidence>
<feature type="compositionally biased region" description="Basic and acidic residues" evidence="1">
    <location>
        <begin position="1011"/>
        <end position="1021"/>
    </location>
</feature>
<dbReference type="Proteomes" id="UP000033647">
    <property type="component" value="Unassembled WGS sequence"/>
</dbReference>
<dbReference type="PANTHER" id="PTHR37988">
    <property type="entry name" value="UPF0592 MEMBRANE PROTEIN C7D4.03C"/>
    <property type="match status" value="1"/>
</dbReference>
<dbReference type="OrthoDB" id="296767at2759"/>
<feature type="compositionally biased region" description="Low complexity" evidence="1">
    <location>
        <begin position="177"/>
        <end position="195"/>
    </location>
</feature>
<feature type="compositionally biased region" description="Polar residues" evidence="1">
    <location>
        <begin position="237"/>
        <end position="248"/>
    </location>
</feature>
<accession>A0A0F4G506</accession>
<dbReference type="EMBL" id="LAFY01005807">
    <property type="protein sequence ID" value="KJX92431.1"/>
    <property type="molecule type" value="Genomic_DNA"/>
</dbReference>
<proteinExistence type="predicted"/>
<feature type="compositionally biased region" description="Polar residues" evidence="1">
    <location>
        <begin position="125"/>
        <end position="141"/>
    </location>
</feature>
<feature type="region of interest" description="Disordered" evidence="1">
    <location>
        <begin position="122"/>
        <end position="318"/>
    </location>
</feature>
<feature type="compositionally biased region" description="Polar residues" evidence="1">
    <location>
        <begin position="86"/>
        <end position="99"/>
    </location>
</feature>
<feature type="region of interest" description="Disordered" evidence="1">
    <location>
        <begin position="1"/>
        <end position="44"/>
    </location>
</feature>
<keyword evidence="3" id="KW-1185">Reference proteome</keyword>
<feature type="region of interest" description="Disordered" evidence="1">
    <location>
        <begin position="974"/>
        <end position="1046"/>
    </location>
</feature>
<gene>
    <name evidence="2" type="ORF">TI39_contig5852g00013</name>
</gene>
<evidence type="ECO:0008006" key="4">
    <source>
        <dbReference type="Google" id="ProtNLM"/>
    </source>
</evidence>
<evidence type="ECO:0000256" key="1">
    <source>
        <dbReference type="SAM" id="MobiDB-lite"/>
    </source>
</evidence>
<comment type="caution">
    <text evidence="2">The sequence shown here is derived from an EMBL/GenBank/DDBJ whole genome shotgun (WGS) entry which is preliminary data.</text>
</comment>
<sequence length="1160" mass="128600">MATVTMERSADLHARGTTTADSSGTSPTSLWNASTIPPARNLHEELPRSTSYTYMGATKDTVYEQRIVEAKSFTSEESDAKYTHGSDLTPTLTQESGATTPDEPLGAIAPPKAQELVGRLKASWRGQQQNQRQDTTATTRSGVDDVGKELRTSLEASGGSVPHRLSAKSFSRRFSKRQSWQQSTASTPSRSPSPAKHQHEDVVKGHVLITPSAQSPQRKERRKSFLARRLSGHSSREQNATTDNTSSGDETENAKPRRPSSFLRRKSTRDGNRLSKVISDTSNNGRSSDLHPPPSIPYLPKEFSTSRSPGPPGSTDLLAPTLRLLAEEKDRASANKKKDELWSTFRSLDADYAKFMSKSSAQKASVVRTTLIPFLRNYASHPSNKMLRPEDLDRRANILNKWWTGLIEMLHGRNNQSISGTDRPIVLDGVAGIMERPEWRLSPSPFCPLKDRVRALLTARGPSSTSLASSSSEFLAESVVHNTRNIFVQNLTAQMAFVVEKMSSRHASPSLVAFCGKACAYAFVFVPGMADILSRIWELSVDTIRRVLSQHDVGKFDRMDDISGDVLANFPPALHQLGFTSLMKMMRTLRNPPPLPLGTNNIEWWGPWLERWSGRESDLFYVFVRQYHFLAVGFLRSESTPRERLCAPGMLLVHAQILANLDATIHRDASRSQPDCSTPVTSTTFDDMLNGDPDAVASAIPVLPNHTVRVMAENRLIMLIRDLLSDRTSEHPIAREIFAVSFNKLLQAAVQGTSMFDHSACYTLLDLLEEALPILTRFEGSRGDLEAKILDPNFWMLVFRKMIESQNTLTEIRLYSFLYTVWNVIAPDAERKLALCTQVLLASDVFESRFNHWCPMVRAYYMRLLCWRVARYDGGHHGDGQTILQTMRERLQTTWAYHMHLCNTNGLNPIVSPCSPAPGRRFIIVRTDNQVGHANTFLSFDGILRAGESPTQSKEPPWKRASMGISLIDTIESRPSSISSSTLDSDSDSREKSPGIGGFLRKMIGSRSKTKAQDAAKKSTARDQSASVEPSAADKESEASTSAEPADVTVFRPLTFKFSLEVQMHTRPHAPIRLNPPRLPGPAQEYLLASSGNAVLATQPIEPKGESAARARYAGRALAEWAIVVGECGSFFERRKKEGAPGDADVETPVLGVEVFKRPG</sequence>
<feature type="compositionally biased region" description="Polar residues" evidence="1">
    <location>
        <begin position="16"/>
        <end position="35"/>
    </location>
</feature>
<protein>
    <recommendedName>
        <fullName evidence="4">DUF1765-domain-containing protein</fullName>
    </recommendedName>
</protein>
<feature type="compositionally biased region" description="Low complexity" evidence="1">
    <location>
        <begin position="974"/>
        <end position="984"/>
    </location>
</feature>
<name>A0A0F4G506_9PEZI</name>